<dbReference type="Pfam" id="PF03473">
    <property type="entry name" value="MOSC"/>
    <property type="match status" value="1"/>
</dbReference>
<dbReference type="Pfam" id="PF03476">
    <property type="entry name" value="MOSC_N"/>
    <property type="match status" value="1"/>
</dbReference>
<dbReference type="RefSeq" id="WP_133799244.1">
    <property type="nucleotide sequence ID" value="NZ_SNWQ01000003.1"/>
</dbReference>
<protein>
    <recommendedName>
        <fullName evidence="1">MOSC domain-containing protein</fullName>
    </recommendedName>
</protein>
<dbReference type="AlphaFoldDB" id="A0A4R6KJY4"/>
<dbReference type="PROSITE" id="PS51340">
    <property type="entry name" value="MOSC"/>
    <property type="match status" value="1"/>
</dbReference>
<sequence>MQIEGLWRYPVKSLAGEALPDARLTTDGVAGDRIVHVRGRRGPLTGRTRHGLLTIPAVTGPGGVPWVNGHPWNTPAATEAVQAAAGPDAELAAYAGPERFDILNLLVATDGAVRELGADIRRLRPNLLIGGVPAGAEQDWPGHALVIGEVVIGLHSTRGRCIVTSIDPDTGAQDLDVFRRIRTDFGGRLCLNAWVIRPGHIRIGDQATLEPTQLEPDHLGGWIVGAPY</sequence>
<dbReference type="Proteomes" id="UP000295388">
    <property type="component" value="Unassembled WGS sequence"/>
</dbReference>
<comment type="caution">
    <text evidence="2">The sequence shown here is derived from an EMBL/GenBank/DDBJ whole genome shotgun (WGS) entry which is preliminary data.</text>
</comment>
<dbReference type="InterPro" id="IPR005303">
    <property type="entry name" value="MOCOS_middle"/>
</dbReference>
<dbReference type="GO" id="GO:0030151">
    <property type="term" value="F:molybdenum ion binding"/>
    <property type="evidence" value="ECO:0007669"/>
    <property type="project" value="InterPro"/>
</dbReference>
<keyword evidence="3" id="KW-1185">Reference proteome</keyword>
<feature type="domain" description="MOSC" evidence="1">
    <location>
        <begin position="12"/>
        <end position="210"/>
    </location>
</feature>
<reference evidence="2 3" key="1">
    <citation type="submission" date="2019-03" db="EMBL/GenBank/DDBJ databases">
        <title>Genomic Encyclopedia of Type Strains, Phase III (KMG-III): the genomes of soil and plant-associated and newly described type strains.</title>
        <authorList>
            <person name="Whitman W."/>
        </authorList>
    </citation>
    <scope>NUCLEOTIDE SEQUENCE [LARGE SCALE GENOMIC DNA]</scope>
    <source>
        <strain evidence="2 3">VKM Ac-2527</strain>
    </source>
</reference>
<dbReference type="InterPro" id="IPR011037">
    <property type="entry name" value="Pyrv_Knase-like_insert_dom_sf"/>
</dbReference>
<accession>A0A4R6KJY4</accession>
<evidence type="ECO:0000259" key="1">
    <source>
        <dbReference type="PROSITE" id="PS51340"/>
    </source>
</evidence>
<organism evidence="2 3">
    <name type="scientific">Kribbella caucasensis</name>
    <dbReference type="NCBI Taxonomy" id="2512215"/>
    <lineage>
        <taxon>Bacteria</taxon>
        <taxon>Bacillati</taxon>
        <taxon>Actinomycetota</taxon>
        <taxon>Actinomycetes</taxon>
        <taxon>Propionibacteriales</taxon>
        <taxon>Kribbellaceae</taxon>
        <taxon>Kribbella</taxon>
    </lineage>
</organism>
<dbReference type="InterPro" id="IPR005302">
    <property type="entry name" value="MoCF_Sase_C"/>
</dbReference>
<dbReference type="EMBL" id="SNWQ01000003">
    <property type="protein sequence ID" value="TDO51271.1"/>
    <property type="molecule type" value="Genomic_DNA"/>
</dbReference>
<evidence type="ECO:0000313" key="3">
    <source>
        <dbReference type="Proteomes" id="UP000295388"/>
    </source>
</evidence>
<evidence type="ECO:0000313" key="2">
    <source>
        <dbReference type="EMBL" id="TDO51271.1"/>
    </source>
</evidence>
<proteinExistence type="predicted"/>
<dbReference type="GO" id="GO:0030170">
    <property type="term" value="F:pyridoxal phosphate binding"/>
    <property type="evidence" value="ECO:0007669"/>
    <property type="project" value="InterPro"/>
</dbReference>
<dbReference type="OrthoDB" id="9793178at2"/>
<gene>
    <name evidence="2" type="ORF">EV643_1038</name>
</gene>
<name>A0A4R6KJY4_9ACTN</name>
<dbReference type="SUPFAM" id="SSF50800">
    <property type="entry name" value="PK beta-barrel domain-like"/>
    <property type="match status" value="1"/>
</dbReference>
<dbReference type="GO" id="GO:0003824">
    <property type="term" value="F:catalytic activity"/>
    <property type="evidence" value="ECO:0007669"/>
    <property type="project" value="InterPro"/>
</dbReference>